<protein>
    <submittedName>
        <fullName evidence="1">Uncharacterized protein</fullName>
    </submittedName>
</protein>
<dbReference type="AlphaFoldDB" id="A0A834NWR8"/>
<comment type="caution">
    <text evidence="1">The sequence shown here is derived from an EMBL/GenBank/DDBJ whole genome shotgun (WGS) entry which is preliminary data.</text>
</comment>
<organism evidence="1 2">
    <name type="scientific">Vespula pensylvanica</name>
    <name type="common">Western yellow jacket</name>
    <name type="synonym">Wasp</name>
    <dbReference type="NCBI Taxonomy" id="30213"/>
    <lineage>
        <taxon>Eukaryota</taxon>
        <taxon>Metazoa</taxon>
        <taxon>Ecdysozoa</taxon>
        <taxon>Arthropoda</taxon>
        <taxon>Hexapoda</taxon>
        <taxon>Insecta</taxon>
        <taxon>Pterygota</taxon>
        <taxon>Neoptera</taxon>
        <taxon>Endopterygota</taxon>
        <taxon>Hymenoptera</taxon>
        <taxon>Apocrita</taxon>
        <taxon>Aculeata</taxon>
        <taxon>Vespoidea</taxon>
        <taxon>Vespidae</taxon>
        <taxon>Vespinae</taxon>
        <taxon>Vespula</taxon>
    </lineage>
</organism>
<reference evidence="1" key="1">
    <citation type="journal article" date="2020" name="G3 (Bethesda)">
        <title>High-Quality Assemblies for Three Invasive Social Wasps from the &lt;i&gt;Vespula&lt;/i&gt; Genus.</title>
        <authorList>
            <person name="Harrop T.W.R."/>
            <person name="Guhlin J."/>
            <person name="McLaughlin G.M."/>
            <person name="Permina E."/>
            <person name="Stockwell P."/>
            <person name="Gilligan J."/>
            <person name="Le Lec M.F."/>
            <person name="Gruber M.A.M."/>
            <person name="Quinn O."/>
            <person name="Lovegrove M."/>
            <person name="Duncan E.J."/>
            <person name="Remnant E.J."/>
            <person name="Van Eeckhoven J."/>
            <person name="Graham B."/>
            <person name="Knapp R.A."/>
            <person name="Langford K.W."/>
            <person name="Kronenberg Z."/>
            <person name="Press M.O."/>
            <person name="Eacker S.M."/>
            <person name="Wilson-Rankin E.E."/>
            <person name="Purcell J."/>
            <person name="Lester P.J."/>
            <person name="Dearden P.K."/>
        </authorList>
    </citation>
    <scope>NUCLEOTIDE SEQUENCE</scope>
    <source>
        <strain evidence="1">Volc-1</strain>
    </source>
</reference>
<sequence length="85" mass="9713">MVEDIERRKRVRAGATVGVQKTEQTQLVRRRSAKACPLAESMVESGGRGYTTLRPMRVPTMFRGWTKLWEEDVVSAFEDRPETGE</sequence>
<dbReference type="EMBL" id="JACSDY010000009">
    <property type="protein sequence ID" value="KAF7419973.1"/>
    <property type="molecule type" value="Genomic_DNA"/>
</dbReference>
<proteinExistence type="predicted"/>
<keyword evidence="2" id="KW-1185">Reference proteome</keyword>
<dbReference type="Proteomes" id="UP000600918">
    <property type="component" value="Unassembled WGS sequence"/>
</dbReference>
<gene>
    <name evidence="1" type="ORF">H0235_010270</name>
</gene>
<accession>A0A834NWR8</accession>
<name>A0A834NWR8_VESPE</name>
<evidence type="ECO:0000313" key="1">
    <source>
        <dbReference type="EMBL" id="KAF7419973.1"/>
    </source>
</evidence>
<evidence type="ECO:0000313" key="2">
    <source>
        <dbReference type="Proteomes" id="UP000600918"/>
    </source>
</evidence>